<dbReference type="Gene3D" id="3.40.50.1000">
    <property type="entry name" value="HAD superfamily/HAD-like"/>
    <property type="match status" value="1"/>
</dbReference>
<dbReference type="EMBL" id="FRAG01000032">
    <property type="protein sequence ID" value="SHK17117.1"/>
    <property type="molecule type" value="Genomic_DNA"/>
</dbReference>
<dbReference type="OrthoDB" id="9810101at2"/>
<reference evidence="2 3" key="1">
    <citation type="submission" date="2016-11" db="EMBL/GenBank/DDBJ databases">
        <authorList>
            <person name="Jaros S."/>
            <person name="Januszkiewicz K."/>
            <person name="Wedrychowicz H."/>
        </authorList>
    </citation>
    <scope>NUCLEOTIDE SEQUENCE [LARGE SCALE GENOMIC DNA]</scope>
    <source>
        <strain evidence="2 3">DSM 15212</strain>
    </source>
</reference>
<dbReference type="RefSeq" id="WP_073150500.1">
    <property type="nucleotide sequence ID" value="NZ_FRAG01000032.1"/>
</dbReference>
<dbReference type="AlphaFoldDB" id="A0A1M6QAJ8"/>
<sequence>MEKIYISDLDWTLLRNDATLSNYSRTNLNKLINDGINFTVASARSIYSIQRILKGLTLRLPVIESNGAYISDFKTGEHLIINHIDAELCFDLLFLMAKYNCIPYVSAFDGEKNNLYYTETNNYGMQWYLNDRIKIKDNRLSRINDFREVLNEYVVCFTVINELKRLMELEEELKNKYFNMLEIHIMENKYSPGWYWLSIQDKNATKARAIKTLMKEVGLEKYEINVFGDEINDIKMFAMADKAVAVKNAKDELKKYAQEIIGENQEDSVVKYILNDVYGEKIQLRGKIS</sequence>
<dbReference type="Pfam" id="PF08282">
    <property type="entry name" value="Hydrolase_3"/>
    <property type="match status" value="1"/>
</dbReference>
<protein>
    <recommendedName>
        <fullName evidence="4">Cof subfamily of IIB subfamily of haloacid dehalogenase superfamily/HAD-superfamily hydrolase, subfamily IIB</fullName>
    </recommendedName>
</protein>
<evidence type="ECO:0000256" key="1">
    <source>
        <dbReference type="SAM" id="Coils"/>
    </source>
</evidence>
<organism evidence="2 3">
    <name type="scientific">Paramaledivibacter caminithermalis (strain DSM 15212 / CIP 107654 / DViRD3)</name>
    <name type="common">Clostridium caminithermale</name>
    <dbReference type="NCBI Taxonomy" id="1121301"/>
    <lineage>
        <taxon>Bacteria</taxon>
        <taxon>Bacillati</taxon>
        <taxon>Bacillota</taxon>
        <taxon>Clostridia</taxon>
        <taxon>Peptostreptococcales</taxon>
        <taxon>Caminicellaceae</taxon>
        <taxon>Paramaledivibacter</taxon>
    </lineage>
</organism>
<dbReference type="SUPFAM" id="SSF56784">
    <property type="entry name" value="HAD-like"/>
    <property type="match status" value="1"/>
</dbReference>
<accession>A0A1M6QAJ8</accession>
<dbReference type="InterPro" id="IPR006379">
    <property type="entry name" value="HAD-SF_hydro_IIB"/>
</dbReference>
<name>A0A1M6QAJ8_PARC5</name>
<evidence type="ECO:0008006" key="4">
    <source>
        <dbReference type="Google" id="ProtNLM"/>
    </source>
</evidence>
<proteinExistence type="predicted"/>
<dbReference type="NCBIfam" id="TIGR01484">
    <property type="entry name" value="HAD-SF-IIB"/>
    <property type="match status" value="1"/>
</dbReference>
<dbReference type="Gene3D" id="3.30.1240.10">
    <property type="match status" value="1"/>
</dbReference>
<feature type="coiled-coil region" evidence="1">
    <location>
        <begin position="239"/>
        <end position="266"/>
    </location>
</feature>
<evidence type="ECO:0000313" key="3">
    <source>
        <dbReference type="Proteomes" id="UP000184465"/>
    </source>
</evidence>
<dbReference type="PANTHER" id="PTHR10000:SF8">
    <property type="entry name" value="HAD SUPERFAMILY HYDROLASE-LIKE, TYPE 3"/>
    <property type="match status" value="1"/>
</dbReference>
<dbReference type="GO" id="GO:0005829">
    <property type="term" value="C:cytosol"/>
    <property type="evidence" value="ECO:0007669"/>
    <property type="project" value="TreeGrafter"/>
</dbReference>
<dbReference type="InterPro" id="IPR036412">
    <property type="entry name" value="HAD-like_sf"/>
</dbReference>
<dbReference type="GO" id="GO:0016791">
    <property type="term" value="F:phosphatase activity"/>
    <property type="evidence" value="ECO:0007669"/>
    <property type="project" value="TreeGrafter"/>
</dbReference>
<keyword evidence="1" id="KW-0175">Coiled coil</keyword>
<dbReference type="Proteomes" id="UP000184465">
    <property type="component" value="Unassembled WGS sequence"/>
</dbReference>
<gene>
    <name evidence="2" type="ORF">SAMN02745912_02491</name>
</gene>
<dbReference type="InterPro" id="IPR023214">
    <property type="entry name" value="HAD_sf"/>
</dbReference>
<keyword evidence="3" id="KW-1185">Reference proteome</keyword>
<dbReference type="PANTHER" id="PTHR10000">
    <property type="entry name" value="PHOSPHOSERINE PHOSPHATASE"/>
    <property type="match status" value="1"/>
</dbReference>
<evidence type="ECO:0000313" key="2">
    <source>
        <dbReference type="EMBL" id="SHK17117.1"/>
    </source>
</evidence>
<dbReference type="GO" id="GO:0000287">
    <property type="term" value="F:magnesium ion binding"/>
    <property type="evidence" value="ECO:0007669"/>
    <property type="project" value="TreeGrafter"/>
</dbReference>
<dbReference type="STRING" id="1121301.SAMN02745912_02491"/>